<evidence type="ECO:0000256" key="2">
    <source>
        <dbReference type="SAM" id="SignalP"/>
    </source>
</evidence>
<reference evidence="3" key="1">
    <citation type="submission" date="2021-04" db="EMBL/GenBank/DDBJ databases">
        <authorList>
            <person name="Chebbi M.A.C M."/>
        </authorList>
    </citation>
    <scope>NUCLEOTIDE SEQUENCE</scope>
</reference>
<comment type="caution">
    <text evidence="3">The sequence shown here is derived from an EMBL/GenBank/DDBJ whole genome shotgun (WGS) entry which is preliminary data.</text>
</comment>
<feature type="compositionally biased region" description="Acidic residues" evidence="1">
    <location>
        <begin position="553"/>
        <end position="565"/>
    </location>
</feature>
<proteinExistence type="predicted"/>
<dbReference type="AlphaFoldDB" id="A0A8J2H9P7"/>
<protein>
    <submittedName>
        <fullName evidence="3">Uncharacterized protein</fullName>
    </submittedName>
</protein>
<sequence length="595" mass="68926">MNWAILFPVLELITIVYSVSAESSEEIGERIFGFAETTQGCSRPPKTQKEIIIGETYYLLCRHFDPESRDRIIEAVQMPDYKEKIKDQKKTIELLDYCFTIMKPKFMSCFKYVFDGYDLAGIESPPECLKNLTIFPEANLQFFWLKNFKLVITFIEEVIKGYKIFNPAREIVEKFLEQGIFDRWQKFKLFSYAKIKIAGWNSSRIEDKNKRLHKILEDPPRLIEVCKLSEEWLSRPKDFKANDCLRQIMGNILIIEHLLQQQGLTLESEFMEDEDLLPLHLLHVTKSILAKKENENNSRRSLSHKKKKSPFASTVKLQEIKAMNVKCLDELRERYDKEKKDKLSELLHEEHLKECLDSFVNKTESAGKSTKKLLLKTIHADKQEDVTHAEKKLIKSMMRSYRRMMPLQPAIDNIVEQSISGDPFQYPWANDVISKYQKSTIPNKYAKLDNAVRSGTSFSMSSSTSCKKAPGTRRKSCWSNYIQQNALVENKLKNDGMSLEYVYMGDPFRMNLIYSIDQSLKRHRNGQGRVIGQFRVEINPEELVDDQLLDTLADDQLDVPDDYNSADEGKEGSGDDDEDEDDDHDSDGDGTTPNS</sequence>
<feature type="chain" id="PRO_5035301225" evidence="2">
    <location>
        <begin position="22"/>
        <end position="595"/>
    </location>
</feature>
<evidence type="ECO:0000313" key="4">
    <source>
        <dbReference type="Proteomes" id="UP000786811"/>
    </source>
</evidence>
<organism evidence="3 4">
    <name type="scientific">Cotesia congregata</name>
    <name type="common">Parasitoid wasp</name>
    <name type="synonym">Apanteles congregatus</name>
    <dbReference type="NCBI Taxonomy" id="51543"/>
    <lineage>
        <taxon>Eukaryota</taxon>
        <taxon>Metazoa</taxon>
        <taxon>Ecdysozoa</taxon>
        <taxon>Arthropoda</taxon>
        <taxon>Hexapoda</taxon>
        <taxon>Insecta</taxon>
        <taxon>Pterygota</taxon>
        <taxon>Neoptera</taxon>
        <taxon>Endopterygota</taxon>
        <taxon>Hymenoptera</taxon>
        <taxon>Apocrita</taxon>
        <taxon>Ichneumonoidea</taxon>
        <taxon>Braconidae</taxon>
        <taxon>Microgastrinae</taxon>
        <taxon>Cotesia</taxon>
    </lineage>
</organism>
<name>A0A8J2H9P7_COTCN</name>
<evidence type="ECO:0000313" key="3">
    <source>
        <dbReference type="EMBL" id="CAG5088773.1"/>
    </source>
</evidence>
<accession>A0A8J2H9P7</accession>
<feature type="region of interest" description="Disordered" evidence="1">
    <location>
        <begin position="553"/>
        <end position="595"/>
    </location>
</feature>
<feature type="compositionally biased region" description="Acidic residues" evidence="1">
    <location>
        <begin position="574"/>
        <end position="588"/>
    </location>
</feature>
<dbReference type="Proteomes" id="UP000786811">
    <property type="component" value="Unassembled WGS sequence"/>
</dbReference>
<dbReference type="EMBL" id="CAJNRD030001119">
    <property type="protein sequence ID" value="CAG5088773.1"/>
    <property type="molecule type" value="Genomic_DNA"/>
</dbReference>
<dbReference type="OrthoDB" id="7685166at2759"/>
<keyword evidence="2" id="KW-0732">Signal</keyword>
<gene>
    <name evidence="3" type="ORF">HICCMSTLAB_LOCUS4977</name>
</gene>
<keyword evidence="4" id="KW-1185">Reference proteome</keyword>
<evidence type="ECO:0000256" key="1">
    <source>
        <dbReference type="SAM" id="MobiDB-lite"/>
    </source>
</evidence>
<feature type="signal peptide" evidence="2">
    <location>
        <begin position="1"/>
        <end position="21"/>
    </location>
</feature>